<evidence type="ECO:0000256" key="3">
    <source>
        <dbReference type="ARBA" id="ARBA00022473"/>
    </source>
</evidence>
<evidence type="ECO:0000256" key="2">
    <source>
        <dbReference type="ARBA" id="ARBA00022245"/>
    </source>
</evidence>
<keyword evidence="3" id="KW-0217">Developmental protein</keyword>
<proteinExistence type="predicted"/>
<evidence type="ECO:0000256" key="7">
    <source>
        <dbReference type="SAM" id="MobiDB-lite"/>
    </source>
</evidence>
<comment type="function">
    <text evidence="1">May play an important role in spermatogenesis and/or testis development.</text>
</comment>
<feature type="region of interest" description="Disordered" evidence="7">
    <location>
        <begin position="1"/>
        <end position="108"/>
    </location>
</feature>
<dbReference type="PANTHER" id="PTHR17005">
    <property type="entry name" value="MALE-ENHANCED ANTIGEN-1"/>
    <property type="match status" value="1"/>
</dbReference>
<sequence length="244" mass="26702">MMSPDPPKGDRTSSESDNLPLPDGTFVAVWDDQDDIFGDDGGPYELDIGSSGDESEFSDSGDEQHGQIRRQDNTRPLQNDQPENGNLDDEDTIQTGARGHYQLLIPFPPSTTELVLQEQDGPRNEGDDNNTAPSEMYNLSISSSLTNADDDESRNLATHSIPPSSLADANDEIPISRHQPQQKNEAHRDINLTAENVQVIKSIMTNFSLPSAAVPAWASELSDEVLKHKLSECINEKVGKSDSD</sequence>
<dbReference type="GO" id="GO:0007283">
    <property type="term" value="P:spermatogenesis"/>
    <property type="evidence" value="ECO:0007669"/>
    <property type="project" value="UniProtKB-KW"/>
</dbReference>
<protein>
    <recommendedName>
        <fullName evidence="2">Male-enhanced antigen 1</fullName>
    </recommendedName>
</protein>
<evidence type="ECO:0000313" key="9">
    <source>
        <dbReference type="Proteomes" id="UP000198287"/>
    </source>
</evidence>
<feature type="compositionally biased region" description="Basic and acidic residues" evidence="7">
    <location>
        <begin position="62"/>
        <end position="73"/>
    </location>
</feature>
<dbReference type="EMBL" id="LNIX01000002">
    <property type="protein sequence ID" value="OXA61139.1"/>
    <property type="molecule type" value="Genomic_DNA"/>
</dbReference>
<evidence type="ECO:0000313" key="8">
    <source>
        <dbReference type="EMBL" id="OXA61139.1"/>
    </source>
</evidence>
<reference evidence="8 9" key="1">
    <citation type="submission" date="2015-12" db="EMBL/GenBank/DDBJ databases">
        <title>The genome of Folsomia candida.</title>
        <authorList>
            <person name="Faddeeva A."/>
            <person name="Derks M.F."/>
            <person name="Anvar Y."/>
            <person name="Smit S."/>
            <person name="Van Straalen N."/>
            <person name="Roelofs D."/>
        </authorList>
    </citation>
    <scope>NUCLEOTIDE SEQUENCE [LARGE SCALE GENOMIC DNA]</scope>
    <source>
        <strain evidence="8 9">VU population</strain>
        <tissue evidence="8">Whole body</tissue>
    </source>
</reference>
<evidence type="ECO:0000256" key="5">
    <source>
        <dbReference type="ARBA" id="ARBA00022782"/>
    </source>
</evidence>
<keyword evidence="9" id="KW-1185">Reference proteome</keyword>
<feature type="region of interest" description="Disordered" evidence="7">
    <location>
        <begin position="145"/>
        <end position="170"/>
    </location>
</feature>
<keyword evidence="4" id="KW-0597">Phosphoprotein</keyword>
<comment type="caution">
    <text evidence="8">The sequence shown here is derived from an EMBL/GenBank/DDBJ whole genome shotgun (WGS) entry which is preliminary data.</text>
</comment>
<dbReference type="AlphaFoldDB" id="A0A226EUE0"/>
<feature type="compositionally biased region" description="Polar residues" evidence="7">
    <location>
        <begin position="74"/>
        <end position="84"/>
    </location>
</feature>
<evidence type="ECO:0000256" key="4">
    <source>
        <dbReference type="ARBA" id="ARBA00022553"/>
    </source>
</evidence>
<dbReference type="OrthoDB" id="5593200at2759"/>
<dbReference type="Pfam" id="PF06910">
    <property type="entry name" value="MEA1"/>
    <property type="match status" value="1"/>
</dbReference>
<name>A0A226EUE0_FOLCA</name>
<dbReference type="GO" id="GO:0030154">
    <property type="term" value="P:cell differentiation"/>
    <property type="evidence" value="ECO:0007669"/>
    <property type="project" value="UniProtKB-KW"/>
</dbReference>
<keyword evidence="5" id="KW-0221">Differentiation</keyword>
<dbReference type="Proteomes" id="UP000198287">
    <property type="component" value="Unassembled WGS sequence"/>
</dbReference>
<gene>
    <name evidence="8" type="ORF">Fcan01_05120</name>
</gene>
<keyword evidence="6" id="KW-0744">Spermatogenesis</keyword>
<evidence type="ECO:0000256" key="1">
    <source>
        <dbReference type="ARBA" id="ARBA00002540"/>
    </source>
</evidence>
<evidence type="ECO:0000256" key="6">
    <source>
        <dbReference type="ARBA" id="ARBA00022871"/>
    </source>
</evidence>
<accession>A0A226EUE0</accession>
<dbReference type="InterPro" id="IPR009685">
    <property type="entry name" value="MEA1"/>
</dbReference>
<organism evidence="8 9">
    <name type="scientific">Folsomia candida</name>
    <name type="common">Springtail</name>
    <dbReference type="NCBI Taxonomy" id="158441"/>
    <lineage>
        <taxon>Eukaryota</taxon>
        <taxon>Metazoa</taxon>
        <taxon>Ecdysozoa</taxon>
        <taxon>Arthropoda</taxon>
        <taxon>Hexapoda</taxon>
        <taxon>Collembola</taxon>
        <taxon>Entomobryomorpha</taxon>
        <taxon>Isotomoidea</taxon>
        <taxon>Isotomidae</taxon>
        <taxon>Proisotominae</taxon>
        <taxon>Folsomia</taxon>
    </lineage>
</organism>
<dbReference type="OMA" id="AEDQISH"/>